<dbReference type="PANTHER" id="PTHR11079">
    <property type="entry name" value="CYTOSINE DEAMINASE FAMILY MEMBER"/>
    <property type="match status" value="1"/>
</dbReference>
<protein>
    <recommendedName>
        <fullName evidence="3">CMP/dCMP-type deaminase domain-containing protein</fullName>
    </recommendedName>
</protein>
<evidence type="ECO:0000259" key="3">
    <source>
        <dbReference type="PROSITE" id="PS51747"/>
    </source>
</evidence>
<dbReference type="PANTHER" id="PTHR11079:SF162">
    <property type="entry name" value="RIBOFLAVIN BIOSYNTHESIS PROTEIN PYRD, CHLOROPLASTIC"/>
    <property type="match status" value="1"/>
</dbReference>
<evidence type="ECO:0000313" key="5">
    <source>
        <dbReference type="Proteomes" id="UP000600547"/>
    </source>
</evidence>
<dbReference type="GO" id="GO:0008270">
    <property type="term" value="F:zinc ion binding"/>
    <property type="evidence" value="ECO:0007669"/>
    <property type="project" value="InterPro"/>
</dbReference>
<accession>A0A8H9GW74</accession>
<dbReference type="SUPFAM" id="SSF53927">
    <property type="entry name" value="Cytidine deaminase-like"/>
    <property type="match status" value="1"/>
</dbReference>
<dbReference type="PROSITE" id="PS00903">
    <property type="entry name" value="CYT_DCMP_DEAMINASES_1"/>
    <property type="match status" value="1"/>
</dbReference>
<sequence length="222" mass="22978">MSGVVGRGEWAVGSEAGALGAGWHAALSEAWDAYVAGSLPIGACVIDAAGNVIARGRNRLNEPRGVAGVISGSDLAHAEINALLALQDTPRPDCYGWTVLTTVQPCPQCAGAIAMSGLRSVAYAAADPWAGCTHLLTDDPYVSRKRIRVERAPADVQRAALRLMLHALLDELQSGGNRAVLDSFDAVHPQDVAFAEALHAAGTLTSLRDQRAPLAGALAALA</sequence>
<dbReference type="Gene3D" id="3.40.140.10">
    <property type="entry name" value="Cytidine Deaminase, domain 2"/>
    <property type="match status" value="1"/>
</dbReference>
<comment type="caution">
    <text evidence="4">The sequence shown here is derived from an EMBL/GenBank/DDBJ whole genome shotgun (WGS) entry which is preliminary data.</text>
</comment>
<dbReference type="AlphaFoldDB" id="A0A8H9GW74"/>
<reference evidence="5" key="1">
    <citation type="journal article" date="2019" name="Int. J. Syst. Evol. Microbiol.">
        <title>The Global Catalogue of Microorganisms (GCM) 10K type strain sequencing project: providing services to taxonomists for standard genome sequencing and annotation.</title>
        <authorList>
            <consortium name="The Broad Institute Genomics Platform"/>
            <consortium name="The Broad Institute Genome Sequencing Center for Infectious Disease"/>
            <person name="Wu L."/>
            <person name="Ma J."/>
        </authorList>
    </citation>
    <scope>NUCLEOTIDE SEQUENCE [LARGE SCALE GENOMIC DNA]</scope>
    <source>
        <strain evidence="5">JCM 31047</strain>
    </source>
</reference>
<organism evidence="4 5">
    <name type="scientific">Deinococcus arenae</name>
    <dbReference type="NCBI Taxonomy" id="1452751"/>
    <lineage>
        <taxon>Bacteria</taxon>
        <taxon>Thermotogati</taxon>
        <taxon>Deinococcota</taxon>
        <taxon>Deinococci</taxon>
        <taxon>Deinococcales</taxon>
        <taxon>Deinococcaceae</taxon>
        <taxon>Deinococcus</taxon>
    </lineage>
</organism>
<dbReference type="Proteomes" id="UP000600547">
    <property type="component" value="Unassembled WGS sequence"/>
</dbReference>
<gene>
    <name evidence="4" type="ORF">GCM10008956_25040</name>
</gene>
<evidence type="ECO:0000256" key="2">
    <source>
        <dbReference type="ARBA" id="ARBA00022833"/>
    </source>
</evidence>
<proteinExistence type="predicted"/>
<dbReference type="EMBL" id="BMQG01000008">
    <property type="protein sequence ID" value="GGM47834.1"/>
    <property type="molecule type" value="Genomic_DNA"/>
</dbReference>
<name>A0A8H9GW74_9DEIO</name>
<dbReference type="RefSeq" id="WP_229781219.1">
    <property type="nucleotide sequence ID" value="NZ_BMQG01000008.1"/>
</dbReference>
<dbReference type="InterPro" id="IPR002125">
    <property type="entry name" value="CMP_dCMP_dom"/>
</dbReference>
<dbReference type="PROSITE" id="PS51747">
    <property type="entry name" value="CYT_DCMP_DEAMINASES_2"/>
    <property type="match status" value="1"/>
</dbReference>
<dbReference type="InterPro" id="IPR016193">
    <property type="entry name" value="Cytidine_deaminase-like"/>
</dbReference>
<dbReference type="Pfam" id="PF00383">
    <property type="entry name" value="dCMP_cyt_deam_1"/>
    <property type="match status" value="1"/>
</dbReference>
<keyword evidence="2" id="KW-0862">Zinc</keyword>
<dbReference type="InterPro" id="IPR016192">
    <property type="entry name" value="APOBEC/CMP_deaminase_Zn-bd"/>
</dbReference>
<dbReference type="GO" id="GO:0016787">
    <property type="term" value="F:hydrolase activity"/>
    <property type="evidence" value="ECO:0007669"/>
    <property type="project" value="InterPro"/>
</dbReference>
<evidence type="ECO:0000313" key="4">
    <source>
        <dbReference type="EMBL" id="GGM47834.1"/>
    </source>
</evidence>
<dbReference type="CDD" id="cd01285">
    <property type="entry name" value="nucleoside_deaminase"/>
    <property type="match status" value="1"/>
</dbReference>
<evidence type="ECO:0000256" key="1">
    <source>
        <dbReference type="ARBA" id="ARBA00022723"/>
    </source>
</evidence>
<feature type="domain" description="CMP/dCMP-type deaminase" evidence="3">
    <location>
        <begin position="17"/>
        <end position="134"/>
    </location>
</feature>
<keyword evidence="1" id="KW-0479">Metal-binding</keyword>
<keyword evidence="5" id="KW-1185">Reference proteome</keyword>